<accession>A0A7S2LD71</accession>
<name>A0A7S2LD71_9DINO</name>
<reference evidence="4" key="1">
    <citation type="submission" date="2021-01" db="EMBL/GenBank/DDBJ databases">
        <authorList>
            <person name="Corre E."/>
            <person name="Pelletier E."/>
            <person name="Niang G."/>
            <person name="Scheremetjew M."/>
            <person name="Finn R."/>
            <person name="Kale V."/>
            <person name="Holt S."/>
            <person name="Cochrane G."/>
            <person name="Meng A."/>
            <person name="Brown T."/>
            <person name="Cohen L."/>
        </authorList>
    </citation>
    <scope>NUCLEOTIDE SEQUENCE</scope>
    <source>
        <strain evidence="4">RCC3387</strain>
    </source>
</reference>
<evidence type="ECO:0000259" key="3">
    <source>
        <dbReference type="PROSITE" id="PS50103"/>
    </source>
</evidence>
<keyword evidence="1" id="KW-0479">Metal-binding</keyword>
<dbReference type="InterPro" id="IPR000571">
    <property type="entry name" value="Znf_CCCH"/>
</dbReference>
<feature type="zinc finger region" description="C3H1-type" evidence="1">
    <location>
        <begin position="142"/>
        <end position="170"/>
    </location>
</feature>
<protein>
    <recommendedName>
        <fullName evidence="3">C3H1-type domain-containing protein</fullName>
    </recommendedName>
</protein>
<keyword evidence="1" id="KW-0862">Zinc</keyword>
<organism evidence="4">
    <name type="scientific">Zooxanthella nutricula</name>
    <dbReference type="NCBI Taxonomy" id="1333877"/>
    <lineage>
        <taxon>Eukaryota</taxon>
        <taxon>Sar</taxon>
        <taxon>Alveolata</taxon>
        <taxon>Dinophyceae</taxon>
        <taxon>Peridiniales</taxon>
        <taxon>Peridiniales incertae sedis</taxon>
        <taxon>Zooxanthella</taxon>
    </lineage>
</organism>
<keyword evidence="1" id="KW-0863">Zinc-finger</keyword>
<evidence type="ECO:0000256" key="2">
    <source>
        <dbReference type="SAM" id="MobiDB-lite"/>
    </source>
</evidence>
<gene>
    <name evidence="4" type="ORF">BRAN1462_LOCUS38425</name>
</gene>
<proteinExistence type="predicted"/>
<dbReference type="PROSITE" id="PS50103">
    <property type="entry name" value="ZF_C3H1"/>
    <property type="match status" value="1"/>
</dbReference>
<evidence type="ECO:0000313" key="4">
    <source>
        <dbReference type="EMBL" id="CAD9602438.1"/>
    </source>
</evidence>
<evidence type="ECO:0000256" key="1">
    <source>
        <dbReference type="PROSITE-ProRule" id="PRU00723"/>
    </source>
</evidence>
<feature type="domain" description="C3H1-type" evidence="3">
    <location>
        <begin position="142"/>
        <end position="170"/>
    </location>
</feature>
<sequence>MTPSGGADAPPRQRLNSKAQAWTPGGASAMQPRGGAAGLSSMQIGAFLQQFAALVSAAAAAVQQALGGADVQASDGPSGLAIVVQLPLAEFQQRRDEALAFARQALLQAARAAGNKVHVLGSMGNPFVATPFGCSAMLGAVADEKQACWDSLAHGYCHRGHACRWQHPLCRSTVNIMVKIAEG</sequence>
<feature type="region of interest" description="Disordered" evidence="2">
    <location>
        <begin position="1"/>
        <end position="34"/>
    </location>
</feature>
<dbReference type="EMBL" id="HBGW01060324">
    <property type="protein sequence ID" value="CAD9602438.1"/>
    <property type="molecule type" value="Transcribed_RNA"/>
</dbReference>
<dbReference type="GO" id="GO:0008270">
    <property type="term" value="F:zinc ion binding"/>
    <property type="evidence" value="ECO:0007669"/>
    <property type="project" value="UniProtKB-KW"/>
</dbReference>
<dbReference type="AlphaFoldDB" id="A0A7S2LD71"/>